<dbReference type="InterPro" id="IPR054542">
    <property type="entry name" value="Cys_met_metab_PP"/>
</dbReference>
<dbReference type="AlphaFoldDB" id="A0A367X042"/>
<evidence type="ECO:0000256" key="7">
    <source>
        <dbReference type="ARBA" id="ARBA00047625"/>
    </source>
</evidence>
<comment type="similarity">
    <text evidence="2 9">Belongs to the trans-sulfuration enzymes family.</text>
</comment>
<evidence type="ECO:0000256" key="3">
    <source>
        <dbReference type="ARBA" id="ARBA00022898"/>
    </source>
</evidence>
<dbReference type="InterPro" id="IPR015421">
    <property type="entry name" value="PyrdxlP-dep_Trfase_major"/>
</dbReference>
<dbReference type="PROSITE" id="PS00868">
    <property type="entry name" value="CYS_MET_METAB_PP"/>
    <property type="match status" value="1"/>
</dbReference>
<gene>
    <name evidence="10" type="ORF">TH25_16185</name>
</gene>
<dbReference type="InterPro" id="IPR006233">
    <property type="entry name" value="Cys_b_lyase_bac"/>
</dbReference>
<dbReference type="InterPro" id="IPR015422">
    <property type="entry name" value="PyrdxlP-dep_Trfase_small"/>
</dbReference>
<dbReference type="SUPFAM" id="SSF53383">
    <property type="entry name" value="PLP-dependent transferases"/>
    <property type="match status" value="1"/>
</dbReference>
<keyword evidence="4 10" id="KW-0456">Lyase</keyword>
<dbReference type="OrthoDB" id="9805807at2"/>
<dbReference type="GO" id="GO:0047804">
    <property type="term" value="F:cysteine-S-conjugate beta-lyase activity"/>
    <property type="evidence" value="ECO:0007669"/>
    <property type="project" value="UniProtKB-EC"/>
</dbReference>
<evidence type="ECO:0000256" key="5">
    <source>
        <dbReference type="ARBA" id="ARBA00046315"/>
    </source>
</evidence>
<comment type="catalytic activity">
    <reaction evidence="7">
        <text>an S-substituted L-cysteine + H2O = a thiol + pyruvate + NH4(+)</text>
        <dbReference type="Rhea" id="RHEA:18121"/>
        <dbReference type="ChEBI" id="CHEBI:15361"/>
        <dbReference type="ChEBI" id="CHEBI:15377"/>
        <dbReference type="ChEBI" id="CHEBI:28938"/>
        <dbReference type="ChEBI" id="CHEBI:29256"/>
        <dbReference type="ChEBI" id="CHEBI:58717"/>
        <dbReference type="EC" id="4.4.1.13"/>
    </reaction>
</comment>
<comment type="pathway">
    <text evidence="5">Amino-acid biosynthesis; L-methionine biosynthesis via de novo pathway; L-homocysteine from L-cystathionine: step 1/1.</text>
</comment>
<dbReference type="RefSeq" id="WP_114089282.1">
    <property type="nucleotide sequence ID" value="NZ_JPWH01000013.1"/>
</dbReference>
<evidence type="ECO:0000256" key="9">
    <source>
        <dbReference type="RuleBase" id="RU362118"/>
    </source>
</evidence>
<comment type="caution">
    <text evidence="10">The sequence shown here is derived from an EMBL/GenBank/DDBJ whole genome shotgun (WGS) entry which is preliminary data.</text>
</comment>
<sequence>MKDQTVCVCPPEISHEGFASLATPTYRASTIAFENSAAYASRAERGDKGYVYGLHGTPTTRTLEAAISALEGAKYTMVQPSGQAAISLVFLALLKPGDTVLVPDCAYPPVSTLCNGYLAERGIAHRVYDPLIGADIASMLDDSVKLVWVESPGSATMEVQDLPAIAGAARARGIPVAIDNTWASPLHFKPLNFGADIVVEALTKYFAGHSDLLMGSVSVNDDALHAKLKSTLHMLGIGVSPDDCTLVLRGMETMAVRLKHGSAVALDFATRMAKKMDPKRVLHPALSSHPQHEMWKRDFAGASALFSIVVPADNASELNSLIDQAKTFSIGASWGGTHSLMVPMAIGEMRQFAGNAPDGLVLRLSIGMEDPEDLWADLEPIVEMVARHG</sequence>
<reference evidence="10 11" key="1">
    <citation type="submission" date="2014-07" db="EMBL/GenBank/DDBJ databases">
        <title>Draft genome sequence of Thalassospira profundimaris S25-3-2.</title>
        <authorList>
            <person name="Lai Q."/>
            <person name="Shao Z."/>
        </authorList>
    </citation>
    <scope>NUCLEOTIDE SEQUENCE [LARGE SCALE GENOMIC DNA]</scope>
    <source>
        <strain evidence="10 11">S25-3-2</strain>
    </source>
</reference>
<protein>
    <submittedName>
        <fullName evidence="10">Cystathionine beta-lyase</fullName>
    </submittedName>
</protein>
<organism evidence="10 11">
    <name type="scientific">Thalassospira profundimaris</name>
    <dbReference type="NCBI Taxonomy" id="502049"/>
    <lineage>
        <taxon>Bacteria</taxon>
        <taxon>Pseudomonadati</taxon>
        <taxon>Pseudomonadota</taxon>
        <taxon>Alphaproteobacteria</taxon>
        <taxon>Rhodospirillales</taxon>
        <taxon>Thalassospiraceae</taxon>
        <taxon>Thalassospira</taxon>
    </lineage>
</organism>
<dbReference type="Proteomes" id="UP000252517">
    <property type="component" value="Unassembled WGS sequence"/>
</dbReference>
<comment type="catalytic activity">
    <reaction evidence="6">
        <text>L,L-cystathionine + H2O = L-homocysteine + pyruvate + NH4(+)</text>
        <dbReference type="Rhea" id="RHEA:13965"/>
        <dbReference type="ChEBI" id="CHEBI:15361"/>
        <dbReference type="ChEBI" id="CHEBI:15377"/>
        <dbReference type="ChEBI" id="CHEBI:28938"/>
        <dbReference type="ChEBI" id="CHEBI:58161"/>
        <dbReference type="ChEBI" id="CHEBI:58199"/>
    </reaction>
</comment>
<evidence type="ECO:0000256" key="8">
    <source>
        <dbReference type="PIRSR" id="PIRSR001434-2"/>
    </source>
</evidence>
<evidence type="ECO:0000256" key="6">
    <source>
        <dbReference type="ARBA" id="ARBA00047517"/>
    </source>
</evidence>
<accession>A0A367X042</accession>
<dbReference type="PANTHER" id="PTHR43500:SF1">
    <property type="entry name" value="CYSTATHIONINE BETA-LYASE-RELATED"/>
    <property type="match status" value="1"/>
</dbReference>
<feature type="modified residue" description="N6-(pyridoxal phosphate)lysine" evidence="8">
    <location>
        <position position="204"/>
    </location>
</feature>
<dbReference type="GO" id="GO:0030170">
    <property type="term" value="F:pyridoxal phosphate binding"/>
    <property type="evidence" value="ECO:0007669"/>
    <property type="project" value="InterPro"/>
</dbReference>
<evidence type="ECO:0000256" key="4">
    <source>
        <dbReference type="ARBA" id="ARBA00023239"/>
    </source>
</evidence>
<proteinExistence type="inferred from homology"/>
<evidence type="ECO:0000313" key="11">
    <source>
        <dbReference type="Proteomes" id="UP000252517"/>
    </source>
</evidence>
<evidence type="ECO:0000256" key="1">
    <source>
        <dbReference type="ARBA" id="ARBA00001933"/>
    </source>
</evidence>
<evidence type="ECO:0000256" key="2">
    <source>
        <dbReference type="ARBA" id="ARBA00009077"/>
    </source>
</evidence>
<dbReference type="Gene3D" id="3.40.640.10">
    <property type="entry name" value="Type I PLP-dependent aspartate aminotransferase-like (Major domain)"/>
    <property type="match status" value="1"/>
</dbReference>
<comment type="cofactor">
    <cofactor evidence="1 9">
        <name>pyridoxal 5'-phosphate</name>
        <dbReference type="ChEBI" id="CHEBI:597326"/>
    </cofactor>
</comment>
<evidence type="ECO:0000313" key="10">
    <source>
        <dbReference type="EMBL" id="RCK47053.1"/>
    </source>
</evidence>
<dbReference type="Gene3D" id="3.90.1150.10">
    <property type="entry name" value="Aspartate Aminotransferase, domain 1"/>
    <property type="match status" value="1"/>
</dbReference>
<name>A0A367X042_9PROT</name>
<keyword evidence="3 8" id="KW-0663">Pyridoxal phosphate</keyword>
<dbReference type="FunFam" id="3.40.640.10:FF:000046">
    <property type="entry name" value="Cystathionine gamma-lyase"/>
    <property type="match status" value="1"/>
</dbReference>
<dbReference type="GO" id="GO:0019450">
    <property type="term" value="P:L-cysteine catabolic process to pyruvate"/>
    <property type="evidence" value="ECO:0007669"/>
    <property type="project" value="TreeGrafter"/>
</dbReference>
<dbReference type="PIRSF" id="PIRSF001434">
    <property type="entry name" value="CGS"/>
    <property type="match status" value="1"/>
</dbReference>
<dbReference type="GO" id="GO:0019346">
    <property type="term" value="P:transsulfuration"/>
    <property type="evidence" value="ECO:0007669"/>
    <property type="project" value="InterPro"/>
</dbReference>
<dbReference type="InterPro" id="IPR000277">
    <property type="entry name" value="Cys/Met-Metab_PyrdxlP-dep_enz"/>
</dbReference>
<dbReference type="PANTHER" id="PTHR43500">
    <property type="entry name" value="CYSTATHIONINE BETA-LYASE-RELATED"/>
    <property type="match status" value="1"/>
</dbReference>
<dbReference type="InterPro" id="IPR015424">
    <property type="entry name" value="PyrdxlP-dep_Trfase"/>
</dbReference>
<dbReference type="Pfam" id="PF01053">
    <property type="entry name" value="Cys_Met_Meta_PP"/>
    <property type="match status" value="1"/>
</dbReference>
<dbReference type="EMBL" id="JPWH01000013">
    <property type="protein sequence ID" value="RCK47053.1"/>
    <property type="molecule type" value="Genomic_DNA"/>
</dbReference>